<sequence>MVTHAVRWRASTGIVAVAALTGCLDRNPEFEEPQLPTASGSGSATTTGDPTVDATSQGTTGSPTAASGSESATTAFDPTDGLTTGMTTTDGLTTGMTTMPPVGCGDGILTPDEECDDGPMNADTAACTSTCKLAKCGDGLIQTDVEYCEDLNDDPADGCVKCFEPHVCKEVLDRAPGVPSGLYVMDPDGPGPGPLVPVYCDMTLKGGGWTRIERSPFADPIGRALFADVEVNYDEPTNSRYRMGNAAMVVVGQHSNEMWIECGGVDHLWTDSAFLFAGKDNPEICANYGKVLYKEAQLNDIVLTDVELCTGFTGFLDGECPGAWRIDEQEQELCALSSTPWIDGQMFTTLYSDIFAADPSVVEPELHDCHKPGAIRAVLLR</sequence>
<feature type="domain" description="Fibrinogen C-terminal" evidence="5">
    <location>
        <begin position="159"/>
        <end position="214"/>
    </location>
</feature>
<evidence type="ECO:0000256" key="3">
    <source>
        <dbReference type="ARBA" id="ARBA00023157"/>
    </source>
</evidence>
<keyword evidence="1" id="KW-0732">Signal</keyword>
<keyword evidence="7" id="KW-1185">Reference proteome</keyword>
<evidence type="ECO:0000313" key="7">
    <source>
        <dbReference type="Proteomes" id="UP001150924"/>
    </source>
</evidence>
<dbReference type="Gene3D" id="2.60.120.1000">
    <property type="match status" value="1"/>
</dbReference>
<dbReference type="InterPro" id="IPR036056">
    <property type="entry name" value="Fibrinogen-like_C"/>
</dbReference>
<dbReference type="NCBIfam" id="NF040941">
    <property type="entry name" value="GGGWT_bact"/>
    <property type="match status" value="1"/>
</dbReference>
<dbReference type="PROSITE" id="PS51406">
    <property type="entry name" value="FIBRINOGEN_C_2"/>
    <property type="match status" value="1"/>
</dbReference>
<comment type="caution">
    <text evidence="6">The sequence shown here is derived from an EMBL/GenBank/DDBJ whole genome shotgun (WGS) entry which is preliminary data.</text>
</comment>
<dbReference type="NCBIfam" id="TIGR02232">
    <property type="entry name" value="myxo_disulf_rpt"/>
    <property type="match status" value="2"/>
</dbReference>
<name>A0A9X3EJA6_9BACT</name>
<feature type="region of interest" description="Disordered" evidence="4">
    <location>
        <begin position="28"/>
        <end position="86"/>
    </location>
</feature>
<feature type="compositionally biased region" description="Low complexity" evidence="4">
    <location>
        <begin position="37"/>
        <end position="86"/>
    </location>
</feature>
<dbReference type="EMBL" id="JAPNKE010000002">
    <property type="protein sequence ID" value="MCY1005153.1"/>
    <property type="molecule type" value="Genomic_DNA"/>
</dbReference>
<dbReference type="Proteomes" id="UP001150924">
    <property type="component" value="Unassembled WGS sequence"/>
</dbReference>
<evidence type="ECO:0000313" key="6">
    <source>
        <dbReference type="EMBL" id="MCY1005153.1"/>
    </source>
</evidence>
<evidence type="ECO:0000256" key="4">
    <source>
        <dbReference type="SAM" id="MobiDB-lite"/>
    </source>
</evidence>
<dbReference type="Pfam" id="PF13948">
    <property type="entry name" value="DUF4215"/>
    <property type="match status" value="1"/>
</dbReference>
<evidence type="ECO:0000256" key="1">
    <source>
        <dbReference type="ARBA" id="ARBA00022729"/>
    </source>
</evidence>
<keyword evidence="3" id="KW-1015">Disulfide bond</keyword>
<dbReference type="RefSeq" id="WP_267766788.1">
    <property type="nucleotide sequence ID" value="NZ_JAPNKE010000002.1"/>
</dbReference>
<accession>A0A9X3EJA6</accession>
<dbReference type="InterPro" id="IPR002181">
    <property type="entry name" value="Fibrinogen_a/b/g_C_dom"/>
</dbReference>
<dbReference type="SUPFAM" id="SSF56496">
    <property type="entry name" value="Fibrinogen C-terminal domain-like"/>
    <property type="match status" value="1"/>
</dbReference>
<dbReference type="PROSITE" id="PS51257">
    <property type="entry name" value="PROKAR_LIPOPROTEIN"/>
    <property type="match status" value="1"/>
</dbReference>
<dbReference type="InterPro" id="IPR011936">
    <property type="entry name" value="Myxo_disulph_rpt"/>
</dbReference>
<gene>
    <name evidence="6" type="ORF">OV079_06115</name>
</gene>
<dbReference type="AlphaFoldDB" id="A0A9X3EJA6"/>
<keyword evidence="2" id="KW-0677">Repeat</keyword>
<proteinExistence type="predicted"/>
<evidence type="ECO:0000259" key="5">
    <source>
        <dbReference type="PROSITE" id="PS51406"/>
    </source>
</evidence>
<evidence type="ECO:0000256" key="2">
    <source>
        <dbReference type="ARBA" id="ARBA00022737"/>
    </source>
</evidence>
<protein>
    <submittedName>
        <fullName evidence="6">Fibrinogen-like YCDxxxxGGGW domain-containing protein</fullName>
    </submittedName>
</protein>
<organism evidence="6 7">
    <name type="scientific">Nannocystis pusilla</name>
    <dbReference type="NCBI Taxonomy" id="889268"/>
    <lineage>
        <taxon>Bacteria</taxon>
        <taxon>Pseudomonadati</taxon>
        <taxon>Myxococcota</taxon>
        <taxon>Polyangia</taxon>
        <taxon>Nannocystales</taxon>
        <taxon>Nannocystaceae</taxon>
        <taxon>Nannocystis</taxon>
    </lineage>
</organism>
<reference evidence="6" key="1">
    <citation type="submission" date="2022-11" db="EMBL/GenBank/DDBJ databases">
        <title>Minimal conservation of predation-associated metabolite biosynthetic gene clusters underscores biosynthetic potential of Myxococcota including descriptions for ten novel species: Archangium lansinium sp. nov., Myxococcus landrumus sp. nov., Nannocystis bai.</title>
        <authorList>
            <person name="Ahearne A."/>
            <person name="Stevens C."/>
            <person name="Phillips K."/>
        </authorList>
    </citation>
    <scope>NUCLEOTIDE SEQUENCE</scope>
    <source>
        <strain evidence="6">Na p29</strain>
    </source>
</reference>